<evidence type="ECO:0000259" key="10">
    <source>
        <dbReference type="Pfam" id="PF02225"/>
    </source>
</evidence>
<feature type="active site" description="Charge relay system" evidence="7 8">
    <location>
        <position position="140"/>
    </location>
</feature>
<dbReference type="SUPFAM" id="SSF52743">
    <property type="entry name" value="Subtilisin-like"/>
    <property type="match status" value="1"/>
</dbReference>
<dbReference type="InterPro" id="IPR034197">
    <property type="entry name" value="Peptidases_S8_3"/>
</dbReference>
<dbReference type="Pfam" id="PF17766">
    <property type="entry name" value="fn3_6"/>
    <property type="match status" value="1"/>
</dbReference>
<dbReference type="InterPro" id="IPR015500">
    <property type="entry name" value="Peptidase_S8_subtilisin-rel"/>
</dbReference>
<comment type="similarity">
    <text evidence="1 8">Belongs to the peptidase S8 family.</text>
</comment>
<proteinExistence type="inferred from homology"/>
<evidence type="ECO:0000256" key="2">
    <source>
        <dbReference type="ARBA" id="ARBA00022670"/>
    </source>
</evidence>
<evidence type="ECO:0000313" key="13">
    <source>
        <dbReference type="EMBL" id="KAF6153867.1"/>
    </source>
</evidence>
<keyword evidence="4 8" id="KW-0378">Hydrolase</keyword>
<comment type="caution">
    <text evidence="13">The sequence shown here is derived from an EMBL/GenBank/DDBJ whole genome shotgun (WGS) entry which is preliminary data.</text>
</comment>
<dbReference type="OrthoDB" id="206201at2759"/>
<evidence type="ECO:0000259" key="12">
    <source>
        <dbReference type="Pfam" id="PF17766"/>
    </source>
</evidence>
<dbReference type="Gene3D" id="3.30.70.80">
    <property type="entry name" value="Peptidase S8 propeptide/proteinase inhibitor I9"/>
    <property type="match status" value="1"/>
</dbReference>
<evidence type="ECO:0000256" key="3">
    <source>
        <dbReference type="ARBA" id="ARBA00022729"/>
    </source>
</evidence>
<organism evidence="13 14">
    <name type="scientific">Kingdonia uniflora</name>
    <dbReference type="NCBI Taxonomy" id="39325"/>
    <lineage>
        <taxon>Eukaryota</taxon>
        <taxon>Viridiplantae</taxon>
        <taxon>Streptophyta</taxon>
        <taxon>Embryophyta</taxon>
        <taxon>Tracheophyta</taxon>
        <taxon>Spermatophyta</taxon>
        <taxon>Magnoliopsida</taxon>
        <taxon>Ranunculales</taxon>
        <taxon>Circaeasteraceae</taxon>
        <taxon>Kingdonia</taxon>
    </lineage>
</organism>
<dbReference type="PANTHER" id="PTHR10795">
    <property type="entry name" value="PROPROTEIN CONVERTASE SUBTILISIN/KEXIN"/>
    <property type="match status" value="1"/>
</dbReference>
<dbReference type="InterPro" id="IPR045051">
    <property type="entry name" value="SBT"/>
</dbReference>
<dbReference type="Gene3D" id="2.60.40.2310">
    <property type="match status" value="1"/>
</dbReference>
<feature type="domain" description="Peptidase S8/S53" evidence="9">
    <location>
        <begin position="131"/>
        <end position="606"/>
    </location>
</feature>
<dbReference type="EMBL" id="JACGCM010001557">
    <property type="protein sequence ID" value="KAF6153867.1"/>
    <property type="molecule type" value="Genomic_DNA"/>
</dbReference>
<keyword evidence="2 8" id="KW-0645">Protease</keyword>
<evidence type="ECO:0000256" key="8">
    <source>
        <dbReference type="PROSITE-ProRule" id="PRU01240"/>
    </source>
</evidence>
<accession>A0A7J7MG82</accession>
<name>A0A7J7MG82_9MAGN</name>
<feature type="active site" description="Charge relay system" evidence="7 8">
    <location>
        <position position="548"/>
    </location>
</feature>
<feature type="domain" description="Inhibitor I9" evidence="11">
    <location>
        <begin position="16"/>
        <end position="103"/>
    </location>
</feature>
<dbReference type="Pfam" id="PF00082">
    <property type="entry name" value="Peptidase_S8"/>
    <property type="match status" value="1"/>
</dbReference>
<keyword evidence="3" id="KW-0732">Signal</keyword>
<evidence type="ECO:0000259" key="9">
    <source>
        <dbReference type="Pfam" id="PF00082"/>
    </source>
</evidence>
<dbReference type="InterPro" id="IPR046450">
    <property type="entry name" value="PA_dom_sf"/>
</dbReference>
<dbReference type="GO" id="GO:0006508">
    <property type="term" value="P:proteolysis"/>
    <property type="evidence" value="ECO:0007669"/>
    <property type="project" value="UniProtKB-KW"/>
</dbReference>
<gene>
    <name evidence="13" type="ORF">GIB67_001100</name>
</gene>
<dbReference type="InterPro" id="IPR010259">
    <property type="entry name" value="S8pro/Inhibitor_I9"/>
</dbReference>
<keyword evidence="14" id="KW-1185">Reference proteome</keyword>
<sequence>FLFSLIQSPAFAQKKSYVVYMGGHSRSASAGLTQVDIDRRTNSHYNLLSTTLGSTVKAEESMFYSYTRAINGFAANLDENEAAALAQDPNVVSVFENRWRKLHTTRAWNFMELENDAGITDESLWKKANYGDGIIIGNFDTGVWPESESFKDDGYGPIPEKWKGLCPNDTTEAPVHCNRKLIGARYFRKGYEALVGASNITYANSARDTAGHGSHTLATAGGEFVKSASVYGMGIGTAKGGAPKSRVAAYKVCWAPVDGMQCTDADILAGFESAITDGVDILTASLGGSPIDYFQDGISIGAFHANKWGIMVVVSAGNSGPVAGTVSNVSPWLLTVGANTMDRDFSTILALGNRKHIRGQSLRAQALPEEKFYALISAADANLANITSSESLLCQPGTLDPVKVKDKILVCLRGITGRVDKGKEALKAGAVGMVLANDEIAANDLNADYHALPTAHIIYSDGLAVFSYLNSTKTPGAFLTRAKTELGVKPAPVMAAFSSQGPNTITPDILKPDITAPGVNIIAAYTQAVNNDEGDTVSLPFNALSGTSMSCPTIAGIAALVKAVHLDWSPSAIKSAIMTTARTLDNEGKEMRNASTIEATPFSYGAGHVNPNLAVDPGLVYDLTTTDYLNFLCAIGYTATQMKSFSGGTYTCTNSTSLLDFNYPSITVPNLSGSATLTRTVKNVGTPGTYHPLIKAPAGISVSVEPKTLTFATLGEEKKYSVTLTVTEPSVAKDYVFGSLSWTDSKHVVRSPLVVKTLQK</sequence>
<evidence type="ECO:0000259" key="11">
    <source>
        <dbReference type="Pfam" id="PF05922"/>
    </source>
</evidence>
<evidence type="ECO:0000256" key="1">
    <source>
        <dbReference type="ARBA" id="ARBA00011073"/>
    </source>
</evidence>
<dbReference type="Gene3D" id="3.40.50.200">
    <property type="entry name" value="Peptidase S8/S53 domain"/>
    <property type="match status" value="1"/>
</dbReference>
<dbReference type="Gene3D" id="3.50.30.30">
    <property type="match status" value="1"/>
</dbReference>
<dbReference type="Proteomes" id="UP000541444">
    <property type="component" value="Unassembled WGS sequence"/>
</dbReference>
<dbReference type="Pfam" id="PF05922">
    <property type="entry name" value="Inhibitor_I9"/>
    <property type="match status" value="1"/>
</dbReference>
<keyword evidence="6" id="KW-0325">Glycoprotein</keyword>
<evidence type="ECO:0000256" key="5">
    <source>
        <dbReference type="ARBA" id="ARBA00022825"/>
    </source>
</evidence>
<dbReference type="InterPro" id="IPR037045">
    <property type="entry name" value="S8pro/Inhibitor_I9_sf"/>
</dbReference>
<dbReference type="CDD" id="cd02120">
    <property type="entry name" value="PA_subtilisin_like"/>
    <property type="match status" value="1"/>
</dbReference>
<keyword evidence="5 8" id="KW-0720">Serine protease</keyword>
<evidence type="ECO:0000256" key="7">
    <source>
        <dbReference type="PIRSR" id="PIRSR615500-1"/>
    </source>
</evidence>
<dbReference type="GO" id="GO:0004252">
    <property type="term" value="F:serine-type endopeptidase activity"/>
    <property type="evidence" value="ECO:0007669"/>
    <property type="project" value="UniProtKB-UniRule"/>
</dbReference>
<feature type="domain" description="Subtilisin-like protease fibronectin type-III" evidence="12">
    <location>
        <begin position="660"/>
        <end position="755"/>
    </location>
</feature>
<reference evidence="13 14" key="1">
    <citation type="journal article" date="2020" name="IScience">
        <title>Genome Sequencing of the Endangered Kingdonia uniflora (Circaeasteraceae, Ranunculales) Reveals Potential Mechanisms of Evolutionary Specialization.</title>
        <authorList>
            <person name="Sun Y."/>
            <person name="Deng T."/>
            <person name="Zhang A."/>
            <person name="Moore M.J."/>
            <person name="Landis J.B."/>
            <person name="Lin N."/>
            <person name="Zhang H."/>
            <person name="Zhang X."/>
            <person name="Huang J."/>
            <person name="Zhang X."/>
            <person name="Sun H."/>
            <person name="Wang H."/>
        </authorList>
    </citation>
    <scope>NUCLEOTIDE SEQUENCE [LARGE SCALE GENOMIC DNA]</scope>
    <source>
        <strain evidence="13">TB1705</strain>
        <tissue evidence="13">Leaf</tissue>
    </source>
</reference>
<dbReference type="FunFam" id="3.30.70.80:FF:000002">
    <property type="entry name" value="Subtilisin-like protease SBT5.3"/>
    <property type="match status" value="1"/>
</dbReference>
<dbReference type="InterPro" id="IPR041469">
    <property type="entry name" value="Subtilisin-like_FN3"/>
</dbReference>
<dbReference type="Pfam" id="PF02225">
    <property type="entry name" value="PA"/>
    <property type="match status" value="1"/>
</dbReference>
<evidence type="ECO:0000256" key="4">
    <source>
        <dbReference type="ARBA" id="ARBA00022801"/>
    </source>
</evidence>
<dbReference type="CDD" id="cd04852">
    <property type="entry name" value="Peptidases_S8_3"/>
    <property type="match status" value="1"/>
</dbReference>
<evidence type="ECO:0000256" key="6">
    <source>
        <dbReference type="ARBA" id="ARBA00023180"/>
    </source>
</evidence>
<dbReference type="SUPFAM" id="SSF52025">
    <property type="entry name" value="PA domain"/>
    <property type="match status" value="1"/>
</dbReference>
<dbReference type="InterPro" id="IPR023828">
    <property type="entry name" value="Peptidase_S8_Ser-AS"/>
</dbReference>
<dbReference type="AlphaFoldDB" id="A0A7J7MG82"/>
<evidence type="ECO:0008006" key="15">
    <source>
        <dbReference type="Google" id="ProtNLM"/>
    </source>
</evidence>
<feature type="non-terminal residue" evidence="13">
    <location>
        <position position="1"/>
    </location>
</feature>
<dbReference type="PRINTS" id="PR00723">
    <property type="entry name" value="SUBTILISIN"/>
</dbReference>
<dbReference type="PROSITE" id="PS51892">
    <property type="entry name" value="SUBTILASE"/>
    <property type="match status" value="1"/>
</dbReference>
<dbReference type="PROSITE" id="PS00138">
    <property type="entry name" value="SUBTILASE_SER"/>
    <property type="match status" value="1"/>
</dbReference>
<feature type="domain" description="PA" evidence="10">
    <location>
        <begin position="392"/>
        <end position="464"/>
    </location>
</feature>
<dbReference type="InterPro" id="IPR036852">
    <property type="entry name" value="Peptidase_S8/S53_dom_sf"/>
</dbReference>
<feature type="active site" description="Charge relay system" evidence="7 8">
    <location>
        <position position="212"/>
    </location>
</feature>
<evidence type="ECO:0000313" key="14">
    <source>
        <dbReference type="Proteomes" id="UP000541444"/>
    </source>
</evidence>
<dbReference type="InterPro" id="IPR003137">
    <property type="entry name" value="PA_domain"/>
</dbReference>
<dbReference type="InterPro" id="IPR000209">
    <property type="entry name" value="Peptidase_S8/S53_dom"/>
</dbReference>
<protein>
    <recommendedName>
        <fullName evidence="15">Subtilisin-like protease</fullName>
    </recommendedName>
</protein>
<dbReference type="FunFam" id="2.60.40.2310:FF:000001">
    <property type="entry name" value="Subtilisin-like protease SBT1.5"/>
    <property type="match status" value="1"/>
</dbReference>
<dbReference type="FunFam" id="3.40.50.200:FF:000006">
    <property type="entry name" value="Subtilisin-like protease SBT1.5"/>
    <property type="match status" value="1"/>
</dbReference>
<dbReference type="FunFam" id="3.50.30.30:FF:000005">
    <property type="entry name" value="subtilisin-like protease SBT1.5"/>
    <property type="match status" value="1"/>
</dbReference>